<evidence type="ECO:0000313" key="2">
    <source>
        <dbReference type="EMBL" id="KHF99694.1"/>
    </source>
</evidence>
<feature type="compositionally biased region" description="Polar residues" evidence="1">
    <location>
        <begin position="8"/>
        <end position="25"/>
    </location>
</feature>
<accession>A0A0B0MFW5</accession>
<evidence type="ECO:0000313" key="3">
    <source>
        <dbReference type="Proteomes" id="UP000032142"/>
    </source>
</evidence>
<proteinExistence type="predicted"/>
<evidence type="ECO:0000256" key="1">
    <source>
        <dbReference type="SAM" id="MobiDB-lite"/>
    </source>
</evidence>
<sequence length="25" mass="2833">MEIEGRSSVLTMNPTFEMDQSTSLE</sequence>
<dbReference type="Proteomes" id="UP000032142">
    <property type="component" value="Unassembled WGS sequence"/>
</dbReference>
<gene>
    <name evidence="2" type="ORF">F383_38604</name>
</gene>
<comment type="caution">
    <text evidence="2">The sequence shown here is derived from an EMBL/GenBank/DDBJ whole genome shotgun (WGS) entry which is preliminary data.</text>
</comment>
<protein>
    <submittedName>
        <fullName evidence="2">Uncharacterized protein</fullName>
    </submittedName>
</protein>
<keyword evidence="3" id="KW-1185">Reference proteome</keyword>
<organism evidence="2 3">
    <name type="scientific">Gossypium arboreum</name>
    <name type="common">Tree cotton</name>
    <name type="synonym">Gossypium nanking</name>
    <dbReference type="NCBI Taxonomy" id="29729"/>
    <lineage>
        <taxon>Eukaryota</taxon>
        <taxon>Viridiplantae</taxon>
        <taxon>Streptophyta</taxon>
        <taxon>Embryophyta</taxon>
        <taxon>Tracheophyta</taxon>
        <taxon>Spermatophyta</taxon>
        <taxon>Magnoliopsida</taxon>
        <taxon>eudicotyledons</taxon>
        <taxon>Gunneridae</taxon>
        <taxon>Pentapetalae</taxon>
        <taxon>rosids</taxon>
        <taxon>malvids</taxon>
        <taxon>Malvales</taxon>
        <taxon>Malvaceae</taxon>
        <taxon>Malvoideae</taxon>
        <taxon>Gossypium</taxon>
    </lineage>
</organism>
<dbReference type="AlphaFoldDB" id="A0A0B0MFW5"/>
<name>A0A0B0MFW5_GOSAR</name>
<feature type="region of interest" description="Disordered" evidence="1">
    <location>
        <begin position="1"/>
        <end position="25"/>
    </location>
</feature>
<reference evidence="3" key="1">
    <citation type="submission" date="2014-09" db="EMBL/GenBank/DDBJ databases">
        <authorList>
            <person name="Mudge J."/>
            <person name="Ramaraj T."/>
            <person name="Lindquist I.E."/>
            <person name="Bharti A.K."/>
            <person name="Sundararajan A."/>
            <person name="Cameron C.T."/>
            <person name="Woodward J.E."/>
            <person name="May G.D."/>
            <person name="Brubaker C."/>
            <person name="Broadhvest J."/>
            <person name="Wilkins T.A."/>
        </authorList>
    </citation>
    <scope>NUCLEOTIDE SEQUENCE</scope>
    <source>
        <strain evidence="3">cv. AKA8401</strain>
    </source>
</reference>
<dbReference type="EMBL" id="JRRC01090409">
    <property type="protein sequence ID" value="KHF99694.1"/>
    <property type="molecule type" value="Genomic_DNA"/>
</dbReference>